<protein>
    <submittedName>
        <fullName evidence="1">Uncharacterized protein</fullName>
    </submittedName>
</protein>
<evidence type="ECO:0000313" key="2">
    <source>
        <dbReference type="Proteomes" id="UP001359559"/>
    </source>
</evidence>
<organism evidence="1 2">
    <name type="scientific">Clitoria ternatea</name>
    <name type="common">Butterfly pea</name>
    <dbReference type="NCBI Taxonomy" id="43366"/>
    <lineage>
        <taxon>Eukaryota</taxon>
        <taxon>Viridiplantae</taxon>
        <taxon>Streptophyta</taxon>
        <taxon>Embryophyta</taxon>
        <taxon>Tracheophyta</taxon>
        <taxon>Spermatophyta</taxon>
        <taxon>Magnoliopsida</taxon>
        <taxon>eudicotyledons</taxon>
        <taxon>Gunneridae</taxon>
        <taxon>Pentapetalae</taxon>
        <taxon>rosids</taxon>
        <taxon>fabids</taxon>
        <taxon>Fabales</taxon>
        <taxon>Fabaceae</taxon>
        <taxon>Papilionoideae</taxon>
        <taxon>50 kb inversion clade</taxon>
        <taxon>NPAAA clade</taxon>
        <taxon>indigoferoid/millettioid clade</taxon>
        <taxon>Phaseoleae</taxon>
        <taxon>Clitoria</taxon>
    </lineage>
</organism>
<reference evidence="1 2" key="1">
    <citation type="submission" date="2024-01" db="EMBL/GenBank/DDBJ databases">
        <title>The genomes of 5 underutilized Papilionoideae crops provide insights into root nodulation and disease resistance.</title>
        <authorList>
            <person name="Yuan L."/>
        </authorList>
    </citation>
    <scope>NUCLEOTIDE SEQUENCE [LARGE SCALE GENOMIC DNA]</scope>
    <source>
        <strain evidence="1">LY-2023</strain>
        <tissue evidence="1">Leaf</tissue>
    </source>
</reference>
<dbReference type="EMBL" id="JAYKXN010000003">
    <property type="protein sequence ID" value="KAK7299846.1"/>
    <property type="molecule type" value="Genomic_DNA"/>
</dbReference>
<comment type="caution">
    <text evidence="1">The sequence shown here is derived from an EMBL/GenBank/DDBJ whole genome shotgun (WGS) entry which is preliminary data.</text>
</comment>
<gene>
    <name evidence="1" type="ORF">RJT34_10674</name>
</gene>
<keyword evidence="2" id="KW-1185">Reference proteome</keyword>
<sequence>MLMLTPHLFKYFIIQMKIASTRYKGSCRRLWQIYGLSPLRTANPNRDRKSWEICLVPSVLPINNCL</sequence>
<dbReference type="AlphaFoldDB" id="A0AAN9JKF0"/>
<name>A0AAN9JKF0_CLITE</name>
<accession>A0AAN9JKF0</accession>
<dbReference type="Proteomes" id="UP001359559">
    <property type="component" value="Unassembled WGS sequence"/>
</dbReference>
<evidence type="ECO:0000313" key="1">
    <source>
        <dbReference type="EMBL" id="KAK7299846.1"/>
    </source>
</evidence>
<proteinExistence type="predicted"/>